<comment type="caution">
    <text evidence="1">The sequence shown here is derived from an EMBL/GenBank/DDBJ whole genome shotgun (WGS) entry which is preliminary data.</text>
</comment>
<evidence type="ECO:0000313" key="2">
    <source>
        <dbReference type="Proteomes" id="UP001195483"/>
    </source>
</evidence>
<keyword evidence="2" id="KW-1185">Reference proteome</keyword>
<organism evidence="1 2">
    <name type="scientific">Potamilus streckersoni</name>
    <dbReference type="NCBI Taxonomy" id="2493646"/>
    <lineage>
        <taxon>Eukaryota</taxon>
        <taxon>Metazoa</taxon>
        <taxon>Spiralia</taxon>
        <taxon>Lophotrochozoa</taxon>
        <taxon>Mollusca</taxon>
        <taxon>Bivalvia</taxon>
        <taxon>Autobranchia</taxon>
        <taxon>Heteroconchia</taxon>
        <taxon>Palaeoheterodonta</taxon>
        <taxon>Unionida</taxon>
        <taxon>Unionoidea</taxon>
        <taxon>Unionidae</taxon>
        <taxon>Ambleminae</taxon>
        <taxon>Lampsilini</taxon>
        <taxon>Potamilus</taxon>
    </lineage>
</organism>
<protein>
    <submittedName>
        <fullName evidence="1">Uncharacterized protein</fullName>
    </submittedName>
</protein>
<proteinExistence type="predicted"/>
<dbReference type="Proteomes" id="UP001195483">
    <property type="component" value="Unassembled WGS sequence"/>
</dbReference>
<gene>
    <name evidence="1" type="ORF">CHS0354_035338</name>
</gene>
<reference evidence="1" key="1">
    <citation type="journal article" date="2021" name="Genome Biol. Evol.">
        <title>A High-Quality Reference Genome for a Parasitic Bivalve with Doubly Uniparental Inheritance (Bivalvia: Unionida).</title>
        <authorList>
            <person name="Smith C.H."/>
        </authorList>
    </citation>
    <scope>NUCLEOTIDE SEQUENCE</scope>
    <source>
        <strain evidence="1">CHS0354</strain>
    </source>
</reference>
<dbReference type="AlphaFoldDB" id="A0AAE0S2L6"/>
<dbReference type="EMBL" id="JAEAOA010002069">
    <property type="protein sequence ID" value="KAK3584257.1"/>
    <property type="molecule type" value="Genomic_DNA"/>
</dbReference>
<accession>A0AAE0S2L6</accession>
<sequence>MDTPLTIFCKMNVHKFSPKELEIYHELANHNHSLFEFIKVTDKETVIYDLFKRKKLHIPDVHMLFGFEKGCYFETRVFSIEGKPVFAPFFTTHPFKANKAIWKQAYCAYAINSLDRRYHFTHQRRSRPTERSEILAWAERAKHRRQYLSPNFFWQKDISRLY</sequence>
<reference evidence="1" key="2">
    <citation type="journal article" date="2021" name="Genome Biol. Evol.">
        <title>Developing a high-quality reference genome for a parasitic bivalve with doubly uniparental inheritance (Bivalvia: Unionida).</title>
        <authorList>
            <person name="Smith C.H."/>
        </authorList>
    </citation>
    <scope>NUCLEOTIDE SEQUENCE</scope>
    <source>
        <strain evidence="1">CHS0354</strain>
        <tissue evidence="1">Mantle</tissue>
    </source>
</reference>
<reference evidence="1" key="3">
    <citation type="submission" date="2023-05" db="EMBL/GenBank/DDBJ databases">
        <authorList>
            <person name="Smith C.H."/>
        </authorList>
    </citation>
    <scope>NUCLEOTIDE SEQUENCE</scope>
    <source>
        <strain evidence="1">CHS0354</strain>
        <tissue evidence="1">Mantle</tissue>
    </source>
</reference>
<evidence type="ECO:0000313" key="1">
    <source>
        <dbReference type="EMBL" id="KAK3584257.1"/>
    </source>
</evidence>
<name>A0AAE0S2L6_9BIVA</name>